<evidence type="ECO:0000256" key="1">
    <source>
        <dbReference type="SAM" id="Phobius"/>
    </source>
</evidence>
<accession>A0ABW8URK3</accession>
<name>A0ABW8URK3_9RHOB</name>
<organism evidence="2 3">
    <name type="scientific">Tateyamaria armeniaca</name>
    <dbReference type="NCBI Taxonomy" id="2518930"/>
    <lineage>
        <taxon>Bacteria</taxon>
        <taxon>Pseudomonadati</taxon>
        <taxon>Pseudomonadota</taxon>
        <taxon>Alphaproteobacteria</taxon>
        <taxon>Rhodobacterales</taxon>
        <taxon>Roseobacteraceae</taxon>
        <taxon>Tateyamaria</taxon>
    </lineage>
</organism>
<proteinExistence type="predicted"/>
<gene>
    <name evidence="2" type="ORF">ACERZ8_07655</name>
</gene>
<evidence type="ECO:0000313" key="3">
    <source>
        <dbReference type="Proteomes" id="UP001627408"/>
    </source>
</evidence>
<evidence type="ECO:0000313" key="2">
    <source>
        <dbReference type="EMBL" id="MFL4469748.1"/>
    </source>
</evidence>
<feature type="transmembrane region" description="Helical" evidence="1">
    <location>
        <begin position="6"/>
        <end position="29"/>
    </location>
</feature>
<sequence length="467" mass="50867">MGKHLSFWIGFFAAALLVVPVAAAIMGVAEERLRDVAIAIFAAVAALVVVLVVVLFFRDGILRRLVGRSEATLEDVSGSLVDAVTAASKGDTDTAATHARALVQSGVGWYTWSNFYRWVIGTALGLLLAFGAFVGTVLLFEQTRTLRVQTERIGEQTDLMTAQTALMEAQTERLREQTEAAAMQNEILMLSLVSDLRARLLASAREVTLQEAMRQVQFQLPPSARLQNAGRSCEVSLNVDTTMTYPPNRATLFAIRALAGRGQLGEQIKEALLILLVDDEPAVVLGAASVLSALDVGPPLNVIQMDRVVVDELNLRGGWNLRFTNSIVQGLRCAECRVEIYRSLVHLDRTERVLGNLNFEIYGTPPFFNRYRVLDDLPVLAELAETIIGNEVGGISEEYQLRLRTGAERISDLRPFLNPLAGAHNAGAPMTMPERQCGALKQFADGGALFLYGPVTEDPPSGAVLDF</sequence>
<dbReference type="RefSeq" id="WP_407591656.1">
    <property type="nucleotide sequence ID" value="NZ_JBHDIY010000002.1"/>
</dbReference>
<dbReference type="Proteomes" id="UP001627408">
    <property type="component" value="Unassembled WGS sequence"/>
</dbReference>
<protein>
    <submittedName>
        <fullName evidence="2">Uncharacterized protein</fullName>
    </submittedName>
</protein>
<reference evidence="2 3" key="1">
    <citation type="submission" date="2024-08" db="EMBL/GenBank/DDBJ databases">
        <title>Tateyamaria sp. nov., isolated from marine algae.</title>
        <authorList>
            <person name="Choi B.J."/>
            <person name="Kim J.M."/>
            <person name="Lee J.K."/>
            <person name="Choi D.G."/>
            <person name="Bayburt H."/>
            <person name="Baek J.H."/>
            <person name="Han D.M."/>
            <person name="Jeon C.O."/>
        </authorList>
    </citation>
    <scope>NUCLEOTIDE SEQUENCE [LARGE SCALE GENOMIC DNA]</scope>
    <source>
        <strain evidence="2 3">KMU-156</strain>
    </source>
</reference>
<keyword evidence="1" id="KW-1133">Transmembrane helix</keyword>
<feature type="transmembrane region" description="Helical" evidence="1">
    <location>
        <begin position="115"/>
        <end position="140"/>
    </location>
</feature>
<feature type="transmembrane region" description="Helical" evidence="1">
    <location>
        <begin position="36"/>
        <end position="57"/>
    </location>
</feature>
<keyword evidence="3" id="KW-1185">Reference proteome</keyword>
<dbReference type="EMBL" id="JBHDIY010000002">
    <property type="protein sequence ID" value="MFL4469748.1"/>
    <property type="molecule type" value="Genomic_DNA"/>
</dbReference>
<keyword evidence="1" id="KW-0472">Membrane</keyword>
<comment type="caution">
    <text evidence="2">The sequence shown here is derived from an EMBL/GenBank/DDBJ whole genome shotgun (WGS) entry which is preliminary data.</text>
</comment>
<keyword evidence="1" id="KW-0812">Transmembrane</keyword>